<feature type="compositionally biased region" description="Low complexity" evidence="7">
    <location>
        <begin position="515"/>
        <end position="531"/>
    </location>
</feature>
<comment type="function">
    <text evidence="5">Component of the RIX1 complex required for processing of ITS2 sequences from 35S pre-rRNA.</text>
</comment>
<keyword evidence="5" id="KW-0539">Nucleus</keyword>
<feature type="region of interest" description="Disordered" evidence="7">
    <location>
        <begin position="439"/>
        <end position="471"/>
    </location>
</feature>
<dbReference type="OrthoDB" id="756370at2759"/>
<dbReference type="SMART" id="SM00320">
    <property type="entry name" value="WD40"/>
    <property type="match status" value="5"/>
</dbReference>
<dbReference type="STRING" id="50990.A0A4Y7QAY4"/>
<protein>
    <recommendedName>
        <fullName evidence="5">Pre-rRNA-processing protein IPI3</fullName>
    </recommendedName>
</protein>
<comment type="similarity">
    <text evidence="1 5">Belongs to the WD repeat IPI3/WDR18 family.</text>
</comment>
<name>A0A4Y7QAY4_9AGAM</name>
<evidence type="ECO:0000256" key="4">
    <source>
        <dbReference type="PROSITE-ProRule" id="PRU00221"/>
    </source>
</evidence>
<feature type="coiled-coil region" evidence="6">
    <location>
        <begin position="471"/>
        <end position="498"/>
    </location>
</feature>
<evidence type="ECO:0000256" key="2">
    <source>
        <dbReference type="ARBA" id="ARBA00022574"/>
    </source>
</evidence>
<dbReference type="AlphaFoldDB" id="A0A4Y7QAY4"/>
<feature type="repeat" description="WD" evidence="4">
    <location>
        <begin position="125"/>
        <end position="160"/>
    </location>
</feature>
<comment type="subcellular location">
    <subcellularLocation>
        <location evidence="5">Nucleus</location>
    </subcellularLocation>
</comment>
<keyword evidence="5" id="KW-0698">rRNA processing</keyword>
<dbReference type="Pfam" id="PF00400">
    <property type="entry name" value="WD40"/>
    <property type="match status" value="2"/>
</dbReference>
<dbReference type="SUPFAM" id="SSF50978">
    <property type="entry name" value="WD40 repeat-like"/>
    <property type="match status" value="1"/>
</dbReference>
<keyword evidence="3" id="KW-0677">Repeat</keyword>
<accession>A0A4Y7QAY4</accession>
<dbReference type="Gene3D" id="2.130.10.10">
    <property type="entry name" value="YVTN repeat-like/Quinoprotein amine dehydrogenase"/>
    <property type="match status" value="2"/>
</dbReference>
<feature type="region of interest" description="Disordered" evidence="7">
    <location>
        <begin position="514"/>
        <end position="538"/>
    </location>
</feature>
<comment type="subunit">
    <text evidence="5">Component of the RIX1 complex, composed of IPI1, RIX1/IPI2 and IPI3 in a 1:2:2 stoichiometry. The complex interacts (via RIX1) with MDN1 (via its hexameric AAA ATPase ring) and the pre-60S ribosome particles.</text>
</comment>
<dbReference type="Proteomes" id="UP000294933">
    <property type="component" value="Unassembled WGS sequence"/>
</dbReference>
<proteinExistence type="inferred from homology"/>
<dbReference type="PANTHER" id="PTHR18763:SF0">
    <property type="entry name" value="WD REPEAT-CONTAINING PROTEIN 18"/>
    <property type="match status" value="1"/>
</dbReference>
<evidence type="ECO:0000256" key="7">
    <source>
        <dbReference type="SAM" id="MobiDB-lite"/>
    </source>
</evidence>
<dbReference type="EMBL" id="ML170168">
    <property type="protein sequence ID" value="TDL24019.1"/>
    <property type="molecule type" value="Genomic_DNA"/>
</dbReference>
<reference evidence="8 9" key="1">
    <citation type="submission" date="2018-06" db="EMBL/GenBank/DDBJ databases">
        <title>A transcriptomic atlas of mushroom development highlights an independent origin of complex multicellularity.</title>
        <authorList>
            <consortium name="DOE Joint Genome Institute"/>
            <person name="Krizsan K."/>
            <person name="Almasi E."/>
            <person name="Merenyi Z."/>
            <person name="Sahu N."/>
            <person name="Viragh M."/>
            <person name="Koszo T."/>
            <person name="Mondo S."/>
            <person name="Kiss B."/>
            <person name="Balint B."/>
            <person name="Kues U."/>
            <person name="Barry K."/>
            <person name="Hegedus J.C."/>
            <person name="Henrissat B."/>
            <person name="Johnson J."/>
            <person name="Lipzen A."/>
            <person name="Ohm R."/>
            <person name="Nagy I."/>
            <person name="Pangilinan J."/>
            <person name="Yan J."/>
            <person name="Xiong Y."/>
            <person name="Grigoriev I.V."/>
            <person name="Hibbett D.S."/>
            <person name="Nagy L.G."/>
        </authorList>
    </citation>
    <scope>NUCLEOTIDE SEQUENCE [LARGE SCALE GENOMIC DNA]</scope>
    <source>
        <strain evidence="8 9">SZMC22713</strain>
    </source>
</reference>
<sequence>MAFQESIICTTGPDSSNLPSGAITFHDIHSGTVLASFKHSNALPHCTALLDSRDNHGGLILAAQPDKSILNVYTFQKDQIALKIVLPEKLSSIAIDKNGGYCAGGTAQGRIYLWEVASGIMFNAWDAHYRRVSVLRFTHDGAALISGSDDSGVSVWSLSSLLDNELQNELPEPYASLSDHTLPITDIVCGLGAFPNCRVLTSSADHSVKLWDLASRTQLATFLFPHPIACLAFEPAERLFFAASSDADGSIHQVHLFRHRETKSGRLTATATGGGVEALGGAGAEEAIRVNFPVGGERNESDKSRLIVAGHPVLAITISLTSSLLIAGTQSGLVQMFDIASHQLVRSISAHKGLRVHSVQCMLRPPDLVGHGHVQAGFGAGVRGGGKEEGMVTRPIVPFQRIKDVKTRENHEVLMLLPVRNDTVRDPLAYTPSELLRDHASFMPADPPSGGPPSSLPLTTPTGARSAANSAPALNARVSELEGEVARLREQLGKAKGVNDVMWETVVQRLVVDRAQPQAQPQEQEQGGAEPPAKKVRS</sequence>
<dbReference type="GO" id="GO:0006364">
    <property type="term" value="P:rRNA processing"/>
    <property type="evidence" value="ECO:0007669"/>
    <property type="project" value="UniProtKB-UniRule"/>
</dbReference>
<evidence type="ECO:0000313" key="8">
    <source>
        <dbReference type="EMBL" id="TDL24019.1"/>
    </source>
</evidence>
<evidence type="ECO:0000256" key="3">
    <source>
        <dbReference type="ARBA" id="ARBA00022737"/>
    </source>
</evidence>
<organism evidence="8 9">
    <name type="scientific">Rickenella mellea</name>
    <dbReference type="NCBI Taxonomy" id="50990"/>
    <lineage>
        <taxon>Eukaryota</taxon>
        <taxon>Fungi</taxon>
        <taxon>Dikarya</taxon>
        <taxon>Basidiomycota</taxon>
        <taxon>Agaricomycotina</taxon>
        <taxon>Agaricomycetes</taxon>
        <taxon>Hymenochaetales</taxon>
        <taxon>Rickenellaceae</taxon>
        <taxon>Rickenella</taxon>
    </lineage>
</organism>
<dbReference type="GO" id="GO:0006261">
    <property type="term" value="P:DNA-templated DNA replication"/>
    <property type="evidence" value="ECO:0007669"/>
    <property type="project" value="TreeGrafter"/>
</dbReference>
<feature type="repeat" description="WD" evidence="4">
    <location>
        <begin position="199"/>
        <end position="221"/>
    </location>
</feature>
<dbReference type="InterPro" id="IPR015943">
    <property type="entry name" value="WD40/YVTN_repeat-like_dom_sf"/>
</dbReference>
<evidence type="ECO:0000256" key="1">
    <source>
        <dbReference type="ARBA" id="ARBA00010143"/>
    </source>
</evidence>
<dbReference type="GO" id="GO:0005656">
    <property type="term" value="C:nuclear pre-replicative complex"/>
    <property type="evidence" value="ECO:0007669"/>
    <property type="project" value="TreeGrafter"/>
</dbReference>
<evidence type="ECO:0000256" key="5">
    <source>
        <dbReference type="RuleBase" id="RU369067"/>
    </source>
</evidence>
<dbReference type="PANTHER" id="PTHR18763">
    <property type="entry name" value="WD-REPEAT PROTEIN 18"/>
    <property type="match status" value="1"/>
</dbReference>
<keyword evidence="6" id="KW-0175">Coiled coil</keyword>
<dbReference type="InterPro" id="IPR045227">
    <property type="entry name" value="WDR18/Ipi3/RID3"/>
</dbReference>
<dbReference type="VEuPathDB" id="FungiDB:BD410DRAFT_132763"/>
<dbReference type="PROSITE" id="PS50082">
    <property type="entry name" value="WD_REPEATS_2"/>
    <property type="match status" value="2"/>
</dbReference>
<evidence type="ECO:0000313" key="9">
    <source>
        <dbReference type="Proteomes" id="UP000294933"/>
    </source>
</evidence>
<dbReference type="InterPro" id="IPR001680">
    <property type="entry name" value="WD40_rpt"/>
</dbReference>
<dbReference type="InterPro" id="IPR036322">
    <property type="entry name" value="WD40_repeat_dom_sf"/>
</dbReference>
<dbReference type="GO" id="GO:0120330">
    <property type="term" value="C:rixosome complex"/>
    <property type="evidence" value="ECO:0007669"/>
    <property type="project" value="UniProtKB-UniRule"/>
</dbReference>
<dbReference type="PROSITE" id="PS50294">
    <property type="entry name" value="WD_REPEATS_REGION"/>
    <property type="match status" value="1"/>
</dbReference>
<evidence type="ECO:0000256" key="6">
    <source>
        <dbReference type="SAM" id="Coils"/>
    </source>
</evidence>
<keyword evidence="9" id="KW-1185">Reference proteome</keyword>
<keyword evidence="2 4" id="KW-0853">WD repeat</keyword>
<feature type="compositionally biased region" description="Pro residues" evidence="7">
    <location>
        <begin position="445"/>
        <end position="455"/>
    </location>
</feature>
<gene>
    <name evidence="8" type="ORF">BD410DRAFT_132763</name>
</gene>